<protein>
    <submittedName>
        <fullName evidence="12">CMP-N-acetylneuraminate-beta-galactosamide-alpha-2,3-sialyltransferase 1-like isoform X1</fullName>
    </submittedName>
</protein>
<organism evidence="12 13">
    <name type="scientific">Clarias magur</name>
    <name type="common">Asian catfish</name>
    <name type="synonym">Macropteronotus magur</name>
    <dbReference type="NCBI Taxonomy" id="1594786"/>
    <lineage>
        <taxon>Eukaryota</taxon>
        <taxon>Metazoa</taxon>
        <taxon>Chordata</taxon>
        <taxon>Craniata</taxon>
        <taxon>Vertebrata</taxon>
        <taxon>Euteleostomi</taxon>
        <taxon>Actinopterygii</taxon>
        <taxon>Neopterygii</taxon>
        <taxon>Teleostei</taxon>
        <taxon>Ostariophysi</taxon>
        <taxon>Siluriformes</taxon>
        <taxon>Clariidae</taxon>
        <taxon>Clarias</taxon>
    </lineage>
</organism>
<gene>
    <name evidence="12" type="ORF">DAT39_010390</name>
</gene>
<reference evidence="12" key="1">
    <citation type="submission" date="2020-07" db="EMBL/GenBank/DDBJ databases">
        <title>Clarias magur genome sequencing, assembly and annotation.</title>
        <authorList>
            <person name="Kushwaha B."/>
            <person name="Kumar R."/>
            <person name="Das P."/>
            <person name="Joshi C.G."/>
            <person name="Kumar D."/>
            <person name="Nagpure N.S."/>
            <person name="Pandey M."/>
            <person name="Agarwal S."/>
            <person name="Srivastava S."/>
            <person name="Singh M."/>
            <person name="Sahoo L."/>
            <person name="Jayasankar P."/>
            <person name="Meher P.K."/>
            <person name="Koringa P.G."/>
            <person name="Iquebal M.A."/>
            <person name="Das S.P."/>
            <person name="Bit A."/>
            <person name="Patnaik S."/>
            <person name="Patel N."/>
            <person name="Shah T.M."/>
            <person name="Hinsu A."/>
            <person name="Jena J.K."/>
        </authorList>
    </citation>
    <scope>NUCLEOTIDE SEQUENCE</scope>
    <source>
        <strain evidence="12">CIFAMagur01</strain>
        <tissue evidence="12">Testis</tissue>
    </source>
</reference>
<dbReference type="GO" id="GO:0000139">
    <property type="term" value="C:Golgi membrane"/>
    <property type="evidence" value="ECO:0007669"/>
    <property type="project" value="UniProtKB-SubCell"/>
</dbReference>
<proteinExistence type="inferred from homology"/>
<evidence type="ECO:0000256" key="5">
    <source>
        <dbReference type="ARBA" id="ARBA00022692"/>
    </source>
</evidence>
<keyword evidence="6" id="KW-0735">Signal-anchor</keyword>
<dbReference type="OrthoDB" id="8890677at2759"/>
<evidence type="ECO:0000256" key="10">
    <source>
        <dbReference type="ARBA" id="ARBA00023157"/>
    </source>
</evidence>
<dbReference type="GO" id="GO:0003836">
    <property type="term" value="F:beta-galactoside (CMP) alpha-2,3-sialyltransferase activity"/>
    <property type="evidence" value="ECO:0007669"/>
    <property type="project" value="TreeGrafter"/>
</dbReference>
<evidence type="ECO:0000313" key="13">
    <source>
        <dbReference type="Proteomes" id="UP000727407"/>
    </source>
</evidence>
<keyword evidence="9" id="KW-0472">Membrane</keyword>
<sequence>KLQTLNHEVKYCDVVESLFSHFPDEKHYNDAGPDHCRTCAVVGNSDNLIGSHYGQLIDAHDFIF</sequence>
<dbReference type="InterPro" id="IPR051757">
    <property type="entry name" value="Beta-gal_alpha2-3_sialyltrans"/>
</dbReference>
<evidence type="ECO:0000256" key="6">
    <source>
        <dbReference type="ARBA" id="ARBA00022968"/>
    </source>
</evidence>
<evidence type="ECO:0000256" key="8">
    <source>
        <dbReference type="ARBA" id="ARBA00023034"/>
    </source>
</evidence>
<dbReference type="EMBL" id="QNUK01000152">
    <property type="protein sequence ID" value="KAF5899882.1"/>
    <property type="molecule type" value="Genomic_DNA"/>
</dbReference>
<evidence type="ECO:0000256" key="2">
    <source>
        <dbReference type="ARBA" id="ARBA00006003"/>
    </source>
</evidence>
<feature type="non-terminal residue" evidence="12">
    <location>
        <position position="64"/>
    </location>
</feature>
<evidence type="ECO:0000256" key="7">
    <source>
        <dbReference type="ARBA" id="ARBA00022989"/>
    </source>
</evidence>
<dbReference type="Gene3D" id="3.90.1480.20">
    <property type="entry name" value="Glycosyl transferase family 29"/>
    <property type="match status" value="1"/>
</dbReference>
<keyword evidence="10" id="KW-1015">Disulfide bond</keyword>
<comment type="similarity">
    <text evidence="2">Belongs to the glycosyltransferase 29 family.</text>
</comment>
<comment type="subcellular location">
    <subcellularLocation>
        <location evidence="1">Golgi apparatus membrane</location>
        <topology evidence="1">Single-pass type II membrane protein</topology>
    </subcellularLocation>
</comment>
<dbReference type="PANTHER" id="PTHR46032">
    <property type="entry name" value="ALPHA-2,3-SIALYLTRANSFERASE ST3GAL I ISOFORM X1"/>
    <property type="match status" value="1"/>
</dbReference>
<dbReference type="AlphaFoldDB" id="A0A8J4X127"/>
<keyword evidence="11" id="KW-0325">Glycoprotein</keyword>
<dbReference type="InterPro" id="IPR001675">
    <property type="entry name" value="Glyco_trans_29"/>
</dbReference>
<keyword evidence="8" id="KW-0333">Golgi apparatus</keyword>
<dbReference type="InterPro" id="IPR038578">
    <property type="entry name" value="GT29-like_sf"/>
</dbReference>
<dbReference type="GO" id="GO:0097503">
    <property type="term" value="P:sialylation"/>
    <property type="evidence" value="ECO:0007669"/>
    <property type="project" value="TreeGrafter"/>
</dbReference>
<accession>A0A8J4X127</accession>
<keyword evidence="4" id="KW-0808">Transferase</keyword>
<evidence type="ECO:0000256" key="4">
    <source>
        <dbReference type="ARBA" id="ARBA00022679"/>
    </source>
</evidence>
<dbReference type="PANTHER" id="PTHR46032:SF6">
    <property type="entry name" value="CMP-N-ACETYLNEURAMINATE-BETA-GALACTOSAMIDE-ALPHA-2,3-SIALYLTRANSFERASE 1"/>
    <property type="match status" value="1"/>
</dbReference>
<evidence type="ECO:0000256" key="3">
    <source>
        <dbReference type="ARBA" id="ARBA00022676"/>
    </source>
</evidence>
<feature type="non-terminal residue" evidence="12">
    <location>
        <position position="1"/>
    </location>
</feature>
<dbReference type="Proteomes" id="UP000727407">
    <property type="component" value="Unassembled WGS sequence"/>
</dbReference>
<evidence type="ECO:0000313" key="12">
    <source>
        <dbReference type="EMBL" id="KAF5899882.1"/>
    </source>
</evidence>
<keyword evidence="5" id="KW-0812">Transmembrane</keyword>
<evidence type="ECO:0000256" key="1">
    <source>
        <dbReference type="ARBA" id="ARBA00004323"/>
    </source>
</evidence>
<dbReference type="Pfam" id="PF00777">
    <property type="entry name" value="Glyco_transf_29"/>
    <property type="match status" value="1"/>
</dbReference>
<evidence type="ECO:0000256" key="11">
    <source>
        <dbReference type="ARBA" id="ARBA00023180"/>
    </source>
</evidence>
<keyword evidence="3" id="KW-0328">Glycosyltransferase</keyword>
<keyword evidence="7" id="KW-1133">Transmembrane helix</keyword>
<evidence type="ECO:0000256" key="9">
    <source>
        <dbReference type="ARBA" id="ARBA00023136"/>
    </source>
</evidence>
<keyword evidence="13" id="KW-1185">Reference proteome</keyword>
<comment type="caution">
    <text evidence="12">The sequence shown here is derived from an EMBL/GenBank/DDBJ whole genome shotgun (WGS) entry which is preliminary data.</text>
</comment>
<name>A0A8J4X127_CLAMG</name>